<keyword evidence="1" id="KW-0812">Transmembrane</keyword>
<keyword evidence="3" id="KW-1185">Reference proteome</keyword>
<dbReference type="OrthoDB" id="8811056at2"/>
<dbReference type="KEGG" id="otk:C6570_04220"/>
<evidence type="ECO:0000313" key="3">
    <source>
        <dbReference type="Proteomes" id="UP000239709"/>
    </source>
</evidence>
<feature type="transmembrane region" description="Helical" evidence="1">
    <location>
        <begin position="65"/>
        <end position="83"/>
    </location>
</feature>
<dbReference type="EMBL" id="CP027666">
    <property type="protein sequence ID" value="AVO33546.1"/>
    <property type="molecule type" value="Genomic_DNA"/>
</dbReference>
<gene>
    <name evidence="2" type="ORF">C6570_04220</name>
</gene>
<organism evidence="2 3">
    <name type="scientific">Ottowia oryzae</name>
    <dbReference type="NCBI Taxonomy" id="2109914"/>
    <lineage>
        <taxon>Bacteria</taxon>
        <taxon>Pseudomonadati</taxon>
        <taxon>Pseudomonadota</taxon>
        <taxon>Betaproteobacteria</taxon>
        <taxon>Burkholderiales</taxon>
        <taxon>Comamonadaceae</taxon>
        <taxon>Ottowia</taxon>
    </lineage>
</organism>
<reference evidence="2 3" key="1">
    <citation type="submission" date="2018-03" db="EMBL/GenBank/DDBJ databases">
        <title>Genome sequencing of Ottowia sp.</title>
        <authorList>
            <person name="Kim S.-J."/>
            <person name="Heo J."/>
            <person name="Kwon S.-W."/>
        </authorList>
    </citation>
    <scope>NUCLEOTIDE SEQUENCE [LARGE SCALE GENOMIC DNA]</scope>
    <source>
        <strain evidence="2 3">KADR8-3</strain>
    </source>
</reference>
<accession>A0A2S0MCK5</accession>
<sequence length="222" mass="23688">MTNTPAPAIPWRALMWTVLPPVGALLLRAALRERTDEATASLQALGAAVQVSTPGEAVWAASKPFVFTLVVLGALIAALYFGLRTSIRRHGWPRVVPWVQRGWLVLWLVVAAALLLNHLNRTGRQPQVPQQAEVMLVREVAPSQRNLGGADLYLKVPGEAEPLHVLAEGQRPAAYPLKSQVRLQPEVGRWWGRWGSVAPLGAPAAAGAAAGVAPARESAPGG</sequence>
<evidence type="ECO:0000256" key="1">
    <source>
        <dbReference type="SAM" id="Phobius"/>
    </source>
</evidence>
<dbReference type="RefSeq" id="WP_106702109.1">
    <property type="nucleotide sequence ID" value="NZ_CP027666.1"/>
</dbReference>
<feature type="transmembrane region" description="Helical" evidence="1">
    <location>
        <begin position="103"/>
        <end position="120"/>
    </location>
</feature>
<dbReference type="AlphaFoldDB" id="A0A2S0MCK5"/>
<feature type="transmembrane region" description="Helical" evidence="1">
    <location>
        <begin position="13"/>
        <end position="31"/>
    </location>
</feature>
<protein>
    <submittedName>
        <fullName evidence="2">Uncharacterized protein</fullName>
    </submittedName>
</protein>
<evidence type="ECO:0000313" key="2">
    <source>
        <dbReference type="EMBL" id="AVO33546.1"/>
    </source>
</evidence>
<keyword evidence="1" id="KW-1133">Transmembrane helix</keyword>
<name>A0A2S0MCK5_9BURK</name>
<proteinExistence type="predicted"/>
<dbReference type="Proteomes" id="UP000239709">
    <property type="component" value="Chromosome"/>
</dbReference>
<keyword evidence="1" id="KW-0472">Membrane</keyword>